<sequence>MTSNNPPARANPAVVIVGGGFAGLQAAKALSGEPLDVILLDRNNYHLFQPLLYQVATAGLGPEDISYPLRAILRGYGNVAFRMADVCGVDLAGRRVLTDGGAISYDYLLLAVGAETSFFGLESVAANAVGLKNLADALTLRNHILRMFELASREQDPAIRRELLTFVVAGGGATGVESAGGLAELVHLVLAKDYPELDFAEVSLILLEGGDRLLLALPASLAAYAARALRKMRVEIRFRSRVAGFDSRTITLADGAAIAARTIVWAAGVKAAALIATLGVPADRLGRAIVAETLQLPGHPEVFVAGDAACREQDGGPLPMIAPVAVQQAILAAANIAALAAGRQPAALVYKDPGTLATIGRSTAVAAIGRWRFAGFTAWLLWLVIHLIRLVGFRNRFIVTINWAWDYFFYERAIRLILRI</sequence>
<dbReference type="Pfam" id="PF07992">
    <property type="entry name" value="Pyr_redox_2"/>
    <property type="match status" value="1"/>
</dbReference>
<feature type="domain" description="External alternative NADH-ubiquinone oxidoreductase-like C-terminal" evidence="11">
    <location>
        <begin position="354"/>
        <end position="409"/>
    </location>
</feature>
<comment type="caution">
    <text evidence="12">The sequence shown here is derived from an EMBL/GenBank/DDBJ whole genome shotgun (WGS) entry which is preliminary data.</text>
</comment>
<dbReference type="RefSeq" id="WP_413780951.1">
    <property type="nucleotide sequence ID" value="NZ_JAUOZS010000001.1"/>
</dbReference>
<evidence type="ECO:0000256" key="5">
    <source>
        <dbReference type="ARBA" id="ARBA00022946"/>
    </source>
</evidence>
<evidence type="ECO:0000313" key="13">
    <source>
        <dbReference type="Proteomes" id="UP001254848"/>
    </source>
</evidence>
<dbReference type="Pfam" id="PF22366">
    <property type="entry name" value="NDH2_C"/>
    <property type="match status" value="1"/>
</dbReference>
<comment type="catalytic activity">
    <reaction evidence="8">
        <text>a quinone + NADH + H(+) = a quinol + NAD(+)</text>
        <dbReference type="Rhea" id="RHEA:46160"/>
        <dbReference type="ChEBI" id="CHEBI:15378"/>
        <dbReference type="ChEBI" id="CHEBI:24646"/>
        <dbReference type="ChEBI" id="CHEBI:57540"/>
        <dbReference type="ChEBI" id="CHEBI:57945"/>
        <dbReference type="ChEBI" id="CHEBI:132124"/>
        <dbReference type="EC" id="1.6.5.9"/>
    </reaction>
</comment>
<dbReference type="EMBL" id="JAUOZS010000001">
    <property type="protein sequence ID" value="MDT8902471.1"/>
    <property type="molecule type" value="Genomic_DNA"/>
</dbReference>
<keyword evidence="4" id="KW-0274">FAD</keyword>
<evidence type="ECO:0000313" key="12">
    <source>
        <dbReference type="EMBL" id="MDT8902471.1"/>
    </source>
</evidence>
<evidence type="ECO:0000256" key="8">
    <source>
        <dbReference type="ARBA" id="ARBA00047599"/>
    </source>
</evidence>
<evidence type="ECO:0000256" key="6">
    <source>
        <dbReference type="ARBA" id="ARBA00023002"/>
    </source>
</evidence>
<evidence type="ECO:0000256" key="7">
    <source>
        <dbReference type="ARBA" id="ARBA00023027"/>
    </source>
</evidence>
<dbReference type="Gene3D" id="3.50.50.100">
    <property type="match status" value="1"/>
</dbReference>
<keyword evidence="9" id="KW-0472">Membrane</keyword>
<reference evidence="12 13" key="1">
    <citation type="submission" date="2023-07" db="EMBL/GenBank/DDBJ databases">
        <title>The novel representative of Negativicutes class, Anaeroselena agilis gen. nov. sp. nov.</title>
        <authorList>
            <person name="Prokofeva M.I."/>
            <person name="Elcheninov A.G."/>
            <person name="Klyukina A."/>
            <person name="Kublanov I.V."/>
            <person name="Frolov E.N."/>
            <person name="Podosokorskaya O.A."/>
        </authorList>
    </citation>
    <scope>NUCLEOTIDE SEQUENCE [LARGE SCALE GENOMIC DNA]</scope>
    <source>
        <strain evidence="12 13">4137-cl</strain>
    </source>
</reference>
<dbReference type="PRINTS" id="PR00368">
    <property type="entry name" value="FADPNR"/>
</dbReference>
<evidence type="ECO:0000259" key="10">
    <source>
        <dbReference type="Pfam" id="PF07992"/>
    </source>
</evidence>
<feature type="transmembrane region" description="Helical" evidence="9">
    <location>
        <begin position="371"/>
        <end position="391"/>
    </location>
</feature>
<comment type="similarity">
    <text evidence="1">Belongs to the NADH dehydrogenase family.</text>
</comment>
<feature type="domain" description="FAD/NAD(P)-binding" evidence="10">
    <location>
        <begin position="13"/>
        <end position="329"/>
    </location>
</feature>
<evidence type="ECO:0000256" key="9">
    <source>
        <dbReference type="SAM" id="Phobius"/>
    </source>
</evidence>
<keyword evidence="9" id="KW-0812">Transmembrane</keyword>
<name>A0ABU3P093_9FIRM</name>
<proteinExistence type="inferred from homology"/>
<keyword evidence="13" id="KW-1185">Reference proteome</keyword>
<evidence type="ECO:0000256" key="4">
    <source>
        <dbReference type="ARBA" id="ARBA00022827"/>
    </source>
</evidence>
<evidence type="ECO:0000256" key="3">
    <source>
        <dbReference type="ARBA" id="ARBA00022630"/>
    </source>
</evidence>
<dbReference type="InterPro" id="IPR054585">
    <property type="entry name" value="NDH2-like_C"/>
</dbReference>
<accession>A0ABU3P093</accession>
<keyword evidence="5" id="KW-0809">Transit peptide</keyword>
<dbReference type="PANTHER" id="PTHR43706">
    <property type="entry name" value="NADH DEHYDROGENASE"/>
    <property type="match status" value="1"/>
</dbReference>
<evidence type="ECO:0000256" key="2">
    <source>
        <dbReference type="ARBA" id="ARBA00012637"/>
    </source>
</evidence>
<organism evidence="12 13">
    <name type="scientific">Anaeroselena agilis</name>
    <dbReference type="NCBI Taxonomy" id="3063788"/>
    <lineage>
        <taxon>Bacteria</taxon>
        <taxon>Bacillati</taxon>
        <taxon>Bacillota</taxon>
        <taxon>Negativicutes</taxon>
        <taxon>Acetonemataceae</taxon>
        <taxon>Anaeroselena</taxon>
    </lineage>
</organism>
<evidence type="ECO:0000259" key="11">
    <source>
        <dbReference type="Pfam" id="PF22366"/>
    </source>
</evidence>
<dbReference type="GO" id="GO:0016491">
    <property type="term" value="F:oxidoreductase activity"/>
    <property type="evidence" value="ECO:0007669"/>
    <property type="project" value="UniProtKB-KW"/>
</dbReference>
<dbReference type="InterPro" id="IPR036188">
    <property type="entry name" value="FAD/NAD-bd_sf"/>
</dbReference>
<gene>
    <name evidence="12" type="ORF">Q4T40_14570</name>
</gene>
<dbReference type="PANTHER" id="PTHR43706:SF47">
    <property type="entry name" value="EXTERNAL NADH-UBIQUINONE OXIDOREDUCTASE 1, MITOCHONDRIAL-RELATED"/>
    <property type="match status" value="1"/>
</dbReference>
<dbReference type="InterPro" id="IPR023753">
    <property type="entry name" value="FAD/NAD-binding_dom"/>
</dbReference>
<keyword evidence="9" id="KW-1133">Transmembrane helix</keyword>
<keyword evidence="7" id="KW-0520">NAD</keyword>
<evidence type="ECO:0000256" key="1">
    <source>
        <dbReference type="ARBA" id="ARBA00005272"/>
    </source>
</evidence>
<keyword evidence="6 12" id="KW-0560">Oxidoreductase</keyword>
<keyword evidence="3" id="KW-0285">Flavoprotein</keyword>
<dbReference type="SUPFAM" id="SSF51905">
    <property type="entry name" value="FAD/NAD(P)-binding domain"/>
    <property type="match status" value="1"/>
</dbReference>
<dbReference type="EC" id="1.6.5.9" evidence="2"/>
<protein>
    <recommendedName>
        <fullName evidence="2">NADH:ubiquinone reductase (non-electrogenic)</fullName>
        <ecNumber evidence="2">1.6.5.9</ecNumber>
    </recommendedName>
</protein>
<dbReference type="InterPro" id="IPR045024">
    <property type="entry name" value="NDH-2"/>
</dbReference>
<dbReference type="Proteomes" id="UP001254848">
    <property type="component" value="Unassembled WGS sequence"/>
</dbReference>